<dbReference type="Proteomes" id="UP000438476">
    <property type="component" value="Unassembled WGS sequence"/>
</dbReference>
<comment type="caution">
    <text evidence="9">The sequence shown here is derived from an EMBL/GenBank/DDBJ whole genome shotgun (WGS) entry which is preliminary data.</text>
</comment>
<dbReference type="Gene3D" id="3.40.50.1820">
    <property type="entry name" value="alpha/beta hydrolase"/>
    <property type="match status" value="1"/>
</dbReference>
<dbReference type="PANTHER" id="PTHR33938:SF15">
    <property type="entry name" value="FERULOYL ESTERASE B-RELATED"/>
    <property type="match status" value="1"/>
</dbReference>
<dbReference type="GO" id="GO:0052689">
    <property type="term" value="F:carboxylic ester hydrolase activity"/>
    <property type="evidence" value="ECO:0007669"/>
    <property type="project" value="UniProtKB-KW"/>
</dbReference>
<comment type="similarity">
    <text evidence="1">Belongs to the tannase family.</text>
</comment>
<evidence type="ECO:0000256" key="7">
    <source>
        <dbReference type="ARBA" id="ARBA00023157"/>
    </source>
</evidence>
<organism evidence="9 10">
    <name type="scientific">Altericroceibacterium endophyticum</name>
    <dbReference type="NCBI Taxonomy" id="1808508"/>
    <lineage>
        <taxon>Bacteria</taxon>
        <taxon>Pseudomonadati</taxon>
        <taxon>Pseudomonadota</taxon>
        <taxon>Alphaproteobacteria</taxon>
        <taxon>Sphingomonadales</taxon>
        <taxon>Erythrobacteraceae</taxon>
        <taxon>Altericroceibacterium</taxon>
    </lineage>
</organism>
<keyword evidence="6" id="KW-0106">Calcium</keyword>
<dbReference type="EMBL" id="WTYT01000004">
    <property type="protein sequence ID" value="MXO66284.1"/>
    <property type="molecule type" value="Genomic_DNA"/>
</dbReference>
<dbReference type="GO" id="GO:0046872">
    <property type="term" value="F:metal ion binding"/>
    <property type="evidence" value="ECO:0007669"/>
    <property type="project" value="UniProtKB-KW"/>
</dbReference>
<evidence type="ECO:0000256" key="1">
    <source>
        <dbReference type="ARBA" id="ARBA00006249"/>
    </source>
</evidence>
<dbReference type="PANTHER" id="PTHR33938">
    <property type="entry name" value="FERULOYL ESTERASE B-RELATED"/>
    <property type="match status" value="1"/>
</dbReference>
<evidence type="ECO:0000256" key="8">
    <source>
        <dbReference type="SAM" id="SignalP"/>
    </source>
</evidence>
<dbReference type="InterPro" id="IPR029058">
    <property type="entry name" value="AB_hydrolase_fold"/>
</dbReference>
<evidence type="ECO:0000256" key="6">
    <source>
        <dbReference type="ARBA" id="ARBA00022837"/>
    </source>
</evidence>
<evidence type="ECO:0000256" key="3">
    <source>
        <dbReference type="ARBA" id="ARBA00022723"/>
    </source>
</evidence>
<dbReference type="InterPro" id="IPR011118">
    <property type="entry name" value="Tannase/feruloyl_esterase"/>
</dbReference>
<dbReference type="SUPFAM" id="SSF53474">
    <property type="entry name" value="alpha/beta-Hydrolases"/>
    <property type="match status" value="1"/>
</dbReference>
<gene>
    <name evidence="9" type="ORF">GRI91_11000</name>
</gene>
<proteinExistence type="inferred from homology"/>
<dbReference type="OrthoDB" id="7197884at2"/>
<feature type="signal peptide" evidence="8">
    <location>
        <begin position="1"/>
        <end position="23"/>
    </location>
</feature>
<name>A0A6I4T4X1_9SPHN</name>
<dbReference type="RefSeq" id="WP_160736708.1">
    <property type="nucleotide sequence ID" value="NZ_WTYT01000004.1"/>
</dbReference>
<evidence type="ECO:0000256" key="4">
    <source>
        <dbReference type="ARBA" id="ARBA00022729"/>
    </source>
</evidence>
<keyword evidence="7" id="KW-1015">Disulfide bond</keyword>
<feature type="chain" id="PRO_5026140473" evidence="8">
    <location>
        <begin position="24"/>
        <end position="539"/>
    </location>
</feature>
<evidence type="ECO:0000313" key="10">
    <source>
        <dbReference type="Proteomes" id="UP000438476"/>
    </source>
</evidence>
<keyword evidence="10" id="KW-1185">Reference proteome</keyword>
<evidence type="ECO:0000256" key="5">
    <source>
        <dbReference type="ARBA" id="ARBA00022801"/>
    </source>
</evidence>
<dbReference type="Pfam" id="PF07519">
    <property type="entry name" value="Tannase"/>
    <property type="match status" value="2"/>
</dbReference>
<keyword evidence="5 9" id="KW-0378">Hydrolase</keyword>
<keyword evidence="3" id="KW-0479">Metal-binding</keyword>
<sequence>MKSKICLTIGTAAIAFASTASTAQSGANLQEDSRQAPNACSALAAMTNLRGDLEITATQRVAAAAAGELTLDPFSGATNGMAMPAYCKVEGILNRRIGPDGTEYGIRFAVALPDNWNGRYLFQGGGGLNGVVRPPLGTQAAGDAPALARGFAVASTDSGHQGEVFDFAFTGNQQAMLDFAYNAVGRVTQTAKSIIAAHYGRRPDHSYLVGCSTGGREAMVAAQRFPFEFDGVVSGAPAMRTGRSNMALANAQAAFNRAAEETGLGADHAAQLFSPAQRLSLQTAVLEQCDAADGLQDGMIFAMTKCDFDPAKLQCGGDTNSESCLAPAQVQALKTAFAGPKTSAGVPIYSAFPMDPALFGEKVGGLPGFLPSDAPSPLGAASTDSSFDTDAAYLAAMSDQGARLMDSYDFTMLNSFTARGGKMLMYHGTADPWFSALDTVDWYQRMAEGAGGLEQAQAFSRLFLVPGMGHCRGGAMTPDQFDLLSPLVKWVEGDDTPDSVPATARALDNAERKLCPYPAVSTYDGHGDPDMAVSYHCKI</sequence>
<evidence type="ECO:0000256" key="2">
    <source>
        <dbReference type="ARBA" id="ARBA00022487"/>
    </source>
</evidence>
<keyword evidence="4 8" id="KW-0732">Signal</keyword>
<protein>
    <submittedName>
        <fullName evidence="9">Tannase/feruloyl esterase family alpha/beta hydrolase</fullName>
    </submittedName>
</protein>
<reference evidence="9 10" key="1">
    <citation type="submission" date="2019-12" db="EMBL/GenBank/DDBJ databases">
        <title>Genomic-based taxomic classification of the family Erythrobacteraceae.</title>
        <authorList>
            <person name="Xu L."/>
        </authorList>
    </citation>
    <scope>NUCLEOTIDE SEQUENCE [LARGE SCALE GENOMIC DNA]</scope>
    <source>
        <strain evidence="9 10">LMG 29518</strain>
    </source>
</reference>
<evidence type="ECO:0000313" key="9">
    <source>
        <dbReference type="EMBL" id="MXO66284.1"/>
    </source>
</evidence>
<keyword evidence="2" id="KW-0719">Serine esterase</keyword>
<dbReference type="AlphaFoldDB" id="A0A6I4T4X1"/>
<accession>A0A6I4T4X1</accession>